<keyword evidence="3" id="KW-0132">Cell division</keyword>
<dbReference type="Pfam" id="PF02899">
    <property type="entry name" value="Phage_int_SAM_1"/>
    <property type="match status" value="1"/>
</dbReference>
<dbReference type="Pfam" id="PF00589">
    <property type="entry name" value="Phage_integrase"/>
    <property type="match status" value="1"/>
</dbReference>
<dbReference type="GO" id="GO:0051301">
    <property type="term" value="P:cell division"/>
    <property type="evidence" value="ECO:0007669"/>
    <property type="project" value="UniProtKB-KW"/>
</dbReference>
<evidence type="ECO:0000256" key="2">
    <source>
        <dbReference type="ARBA" id="ARBA00022490"/>
    </source>
</evidence>
<evidence type="ECO:0000313" key="12">
    <source>
        <dbReference type="EMBL" id="MBA4544734.1"/>
    </source>
</evidence>
<evidence type="ECO:0000256" key="3">
    <source>
        <dbReference type="ARBA" id="ARBA00022618"/>
    </source>
</evidence>
<keyword evidence="4" id="KW-0159">Chromosome partition</keyword>
<dbReference type="RefSeq" id="WP_181735486.1">
    <property type="nucleotide sequence ID" value="NZ_JACEIP010000085.1"/>
</dbReference>
<comment type="caution">
    <text evidence="12">The sequence shown here is derived from an EMBL/GenBank/DDBJ whole genome shotgun (WGS) entry which is preliminary data.</text>
</comment>
<dbReference type="Gene3D" id="1.10.150.130">
    <property type="match status" value="1"/>
</dbReference>
<dbReference type="GO" id="GO:0007059">
    <property type="term" value="P:chromosome segregation"/>
    <property type="evidence" value="ECO:0007669"/>
    <property type="project" value="UniProtKB-KW"/>
</dbReference>
<keyword evidence="7" id="KW-0233">DNA recombination</keyword>
<evidence type="ECO:0000313" key="13">
    <source>
        <dbReference type="Proteomes" id="UP000530514"/>
    </source>
</evidence>
<evidence type="ECO:0000256" key="7">
    <source>
        <dbReference type="ARBA" id="ARBA00023172"/>
    </source>
</evidence>
<feature type="domain" description="Core-binding (CB)" evidence="11">
    <location>
        <begin position="1"/>
        <end position="85"/>
    </location>
</feature>
<keyword evidence="5" id="KW-0229">DNA integration</keyword>
<dbReference type="GO" id="GO:0006310">
    <property type="term" value="P:DNA recombination"/>
    <property type="evidence" value="ECO:0007669"/>
    <property type="project" value="UniProtKB-KW"/>
</dbReference>
<dbReference type="InterPro" id="IPR010998">
    <property type="entry name" value="Integrase_recombinase_N"/>
</dbReference>
<evidence type="ECO:0000256" key="9">
    <source>
        <dbReference type="PROSITE-ProRule" id="PRU01248"/>
    </source>
</evidence>
<feature type="domain" description="Tyr recombinase" evidence="10">
    <location>
        <begin position="108"/>
        <end position="301"/>
    </location>
</feature>
<evidence type="ECO:0000259" key="10">
    <source>
        <dbReference type="PROSITE" id="PS51898"/>
    </source>
</evidence>
<dbReference type="PANTHER" id="PTHR30349">
    <property type="entry name" value="PHAGE INTEGRASE-RELATED"/>
    <property type="match status" value="1"/>
</dbReference>
<dbReference type="InterPro" id="IPR044068">
    <property type="entry name" value="CB"/>
</dbReference>
<keyword evidence="2" id="KW-0963">Cytoplasm</keyword>
<dbReference type="AlphaFoldDB" id="A0A7W1XDT6"/>
<sequence length="307" mass="35852">MFINEFKDWLLEDGRSKETLRSYEATLKDLISWYEETVGDEFDPREISSKDLQDYRSFLETVRKQKPTTVNKKVAALKTYWTFLVETDRVQTDPTRKVKMKSISTLHVAPRWLTRREQARLIDVMEMEKKDETPSHKWKRLRDLAMAQMMLQAGLRIAEVAALNLDDLDMKHPRDKTVIVRQGKGGKFRPIPMNKDLANALNSWLEVRGESKDGDEAVFLSERKTRITDRGIRKALDKYFRMADIDNASPHCLRHTFAKNVLDLGGEKQLTYVKFLLGHENINTTQRYLTPSEKELRRATESISSER</sequence>
<evidence type="ECO:0000256" key="8">
    <source>
        <dbReference type="ARBA" id="ARBA00023306"/>
    </source>
</evidence>
<keyword evidence="8" id="KW-0131">Cell cycle</keyword>
<dbReference type="InterPro" id="IPR013762">
    <property type="entry name" value="Integrase-like_cat_sf"/>
</dbReference>
<evidence type="ECO:0000259" key="11">
    <source>
        <dbReference type="PROSITE" id="PS51900"/>
    </source>
</evidence>
<evidence type="ECO:0000256" key="6">
    <source>
        <dbReference type="ARBA" id="ARBA00023125"/>
    </source>
</evidence>
<dbReference type="PROSITE" id="PS51898">
    <property type="entry name" value="TYR_RECOMBINASE"/>
    <property type="match status" value="1"/>
</dbReference>
<reference evidence="12 13" key="1">
    <citation type="submission" date="2020-07" db="EMBL/GenBank/DDBJ databases">
        <authorList>
            <person name="Feng H."/>
        </authorList>
    </citation>
    <scope>NUCLEOTIDE SEQUENCE [LARGE SCALE GENOMIC DNA]</scope>
    <source>
        <strain evidence="13">s-11</strain>
    </source>
</reference>
<dbReference type="InterPro" id="IPR004107">
    <property type="entry name" value="Integrase_SAM-like_N"/>
</dbReference>
<dbReference type="InterPro" id="IPR011010">
    <property type="entry name" value="DNA_brk_join_enz"/>
</dbReference>
<comment type="subcellular location">
    <subcellularLocation>
        <location evidence="1">Cytoplasm</location>
    </subcellularLocation>
</comment>
<dbReference type="Gene3D" id="1.10.443.10">
    <property type="entry name" value="Intergrase catalytic core"/>
    <property type="match status" value="1"/>
</dbReference>
<dbReference type="PROSITE" id="PS51900">
    <property type="entry name" value="CB"/>
    <property type="match status" value="1"/>
</dbReference>
<keyword evidence="13" id="KW-1185">Reference proteome</keyword>
<name>A0A7W1XDT6_9BACL</name>
<evidence type="ECO:0000256" key="4">
    <source>
        <dbReference type="ARBA" id="ARBA00022829"/>
    </source>
</evidence>
<organism evidence="12 13">
    <name type="scientific">Thermoactinomyces daqus</name>
    <dbReference type="NCBI Taxonomy" id="1329516"/>
    <lineage>
        <taxon>Bacteria</taxon>
        <taxon>Bacillati</taxon>
        <taxon>Bacillota</taxon>
        <taxon>Bacilli</taxon>
        <taxon>Bacillales</taxon>
        <taxon>Thermoactinomycetaceae</taxon>
        <taxon>Thermoactinomyces</taxon>
    </lineage>
</organism>
<dbReference type="GO" id="GO:0003677">
    <property type="term" value="F:DNA binding"/>
    <property type="evidence" value="ECO:0007669"/>
    <property type="project" value="UniProtKB-UniRule"/>
</dbReference>
<dbReference type="GO" id="GO:0005737">
    <property type="term" value="C:cytoplasm"/>
    <property type="evidence" value="ECO:0007669"/>
    <property type="project" value="UniProtKB-SubCell"/>
</dbReference>
<keyword evidence="6 9" id="KW-0238">DNA-binding</keyword>
<protein>
    <submittedName>
        <fullName evidence="12">Tyrosine-type recombinase/integrase</fullName>
    </submittedName>
</protein>
<dbReference type="PANTHER" id="PTHR30349:SF77">
    <property type="entry name" value="TYROSINE RECOMBINASE XERC"/>
    <property type="match status" value="1"/>
</dbReference>
<accession>A0A7W1XDT6</accession>
<dbReference type="EMBL" id="JACEIP010000085">
    <property type="protein sequence ID" value="MBA4544734.1"/>
    <property type="molecule type" value="Genomic_DNA"/>
</dbReference>
<dbReference type="InterPro" id="IPR002104">
    <property type="entry name" value="Integrase_catalytic"/>
</dbReference>
<gene>
    <name evidence="12" type="ORF">H1164_18180</name>
</gene>
<dbReference type="InterPro" id="IPR050090">
    <property type="entry name" value="Tyrosine_recombinase_XerCD"/>
</dbReference>
<evidence type="ECO:0000256" key="5">
    <source>
        <dbReference type="ARBA" id="ARBA00022908"/>
    </source>
</evidence>
<dbReference type="GO" id="GO:0015074">
    <property type="term" value="P:DNA integration"/>
    <property type="evidence" value="ECO:0007669"/>
    <property type="project" value="UniProtKB-KW"/>
</dbReference>
<dbReference type="SUPFAM" id="SSF56349">
    <property type="entry name" value="DNA breaking-rejoining enzymes"/>
    <property type="match status" value="1"/>
</dbReference>
<evidence type="ECO:0000256" key="1">
    <source>
        <dbReference type="ARBA" id="ARBA00004496"/>
    </source>
</evidence>
<proteinExistence type="predicted"/>
<dbReference type="Proteomes" id="UP000530514">
    <property type="component" value="Unassembled WGS sequence"/>
</dbReference>